<evidence type="ECO:0000313" key="2">
    <source>
        <dbReference type="EMBL" id="CAD8251687.1"/>
    </source>
</evidence>
<reference evidence="2" key="1">
    <citation type="submission" date="2021-01" db="EMBL/GenBank/DDBJ databases">
        <authorList>
            <person name="Corre E."/>
            <person name="Pelletier E."/>
            <person name="Niang G."/>
            <person name="Scheremetjew M."/>
            <person name="Finn R."/>
            <person name="Kale V."/>
            <person name="Holt S."/>
            <person name="Cochrane G."/>
            <person name="Meng A."/>
            <person name="Brown T."/>
            <person name="Cohen L."/>
        </authorList>
    </citation>
    <scope>NUCLEOTIDE SEQUENCE</scope>
    <source>
        <strain evidence="2">CCMP2078</strain>
    </source>
</reference>
<dbReference type="AlphaFoldDB" id="A0A7R9U204"/>
<protein>
    <recommendedName>
        <fullName evidence="1">DUF4246 domain-containing protein</fullName>
    </recommendedName>
</protein>
<gene>
    <name evidence="2" type="ORF">PPYR1160_LOCUS1178</name>
</gene>
<proteinExistence type="predicted"/>
<dbReference type="InterPro" id="IPR049192">
    <property type="entry name" value="DUF4246_C"/>
</dbReference>
<accession>A0A7R9U204</accession>
<feature type="domain" description="DUF4246" evidence="1">
    <location>
        <begin position="373"/>
        <end position="538"/>
    </location>
</feature>
<name>A0A7R9U204_9STRA</name>
<dbReference type="PANTHER" id="PTHR33119:SF1">
    <property type="entry name" value="FE2OG DIOXYGENASE DOMAIN-CONTAINING PROTEIN"/>
    <property type="match status" value="1"/>
</dbReference>
<dbReference type="Pfam" id="PF14033">
    <property type="entry name" value="DUF4246"/>
    <property type="match status" value="2"/>
</dbReference>
<dbReference type="PANTHER" id="PTHR33119">
    <property type="entry name" value="IFI3P"/>
    <property type="match status" value="1"/>
</dbReference>
<sequence>MVKAESEAYSRRQPWCCSPGDELLSPDPGTMLSALSDAKQDWSMRFVCVDTTPDDCVFHVFARILPDNRDLVDSFDLDARVISFHIPWPVPCGRWTSYSGSKAFRGTVVAWARDLHELLSVQRFPPLTSLPEDAVQAGRWTVYAVVDLGHVSIFDFLDFSAPDGWRSEKKPISSPEHLECWVDRMPLINCKRVSTELHRYAEAEIDEGVVYVDDALSPNQRDHLAQHVERLRLAQTEPDYRPMTDDKVRDVVDPSLFSYIDGVSPFDGSQDLASADEAPKSLDLDRTGQLPSRTGDLWGRPYKDFKYQWLPTYFAVSLGGRVRIEGTINGIDRSRYSGLYDSLAALFERALPLLEHAWTFAKRMKFFEQPFDPHAGDQTDACQLRPLRGVRLQVITKIVDYELLPGQEYEGLWHMKGTSHENIVASAVYISERDSTIQGGALRFKRGFTQEEGDLLQRIPVGRPCFVDEFLGEGTLPLGTLHTSENRLLAFPNSHFHKIEKMTNVGDGFGACRIVAFYLVNPRIRVISTQEVPDQRSSLSLPSAKEHRLELAKERRLDRQEETVWEVFGD</sequence>
<organism evidence="2">
    <name type="scientific">Pinguiococcus pyrenoidosus</name>
    <dbReference type="NCBI Taxonomy" id="172671"/>
    <lineage>
        <taxon>Eukaryota</taxon>
        <taxon>Sar</taxon>
        <taxon>Stramenopiles</taxon>
        <taxon>Ochrophyta</taxon>
        <taxon>Pinguiophyceae</taxon>
        <taxon>Pinguiochrysidales</taxon>
        <taxon>Pinguiochrysidaceae</taxon>
        <taxon>Pinguiococcus</taxon>
    </lineage>
</organism>
<feature type="domain" description="DUF4246" evidence="1">
    <location>
        <begin position="205"/>
        <end position="363"/>
    </location>
</feature>
<dbReference type="EMBL" id="HBEA01001581">
    <property type="protein sequence ID" value="CAD8251687.1"/>
    <property type="molecule type" value="Transcribed_RNA"/>
</dbReference>
<evidence type="ECO:0000259" key="1">
    <source>
        <dbReference type="Pfam" id="PF14033"/>
    </source>
</evidence>
<dbReference type="InterPro" id="IPR025340">
    <property type="entry name" value="DUF4246"/>
</dbReference>